<protein>
    <submittedName>
        <fullName evidence="1">Uncharacterized protein</fullName>
    </submittedName>
</protein>
<evidence type="ECO:0000313" key="2">
    <source>
        <dbReference type="Proteomes" id="UP000799764"/>
    </source>
</evidence>
<accession>A0A9P4PXP5</accession>
<evidence type="ECO:0000313" key="1">
    <source>
        <dbReference type="EMBL" id="KAF2451213.1"/>
    </source>
</evidence>
<sequence>MRSPSRRCLKGDLFPGRIAEDRSVLEDPQSDSIGASLASIDSCPPASSGKILDERLIRTGC</sequence>
<keyword evidence="2" id="KW-1185">Reference proteome</keyword>
<comment type="caution">
    <text evidence="1">The sequence shown here is derived from an EMBL/GenBank/DDBJ whole genome shotgun (WGS) entry which is preliminary data.</text>
</comment>
<proteinExistence type="predicted"/>
<dbReference type="Proteomes" id="UP000799764">
    <property type="component" value="Unassembled WGS sequence"/>
</dbReference>
<gene>
    <name evidence="1" type="ORF">P171DRAFT_425745</name>
</gene>
<name>A0A9P4PXP5_9PLEO</name>
<reference evidence="1" key="1">
    <citation type="journal article" date="2020" name="Stud. Mycol.">
        <title>101 Dothideomycetes genomes: a test case for predicting lifestyles and emergence of pathogens.</title>
        <authorList>
            <person name="Haridas S."/>
            <person name="Albert R."/>
            <person name="Binder M."/>
            <person name="Bloem J."/>
            <person name="Labutti K."/>
            <person name="Salamov A."/>
            <person name="Andreopoulos B."/>
            <person name="Baker S."/>
            <person name="Barry K."/>
            <person name="Bills G."/>
            <person name="Bluhm B."/>
            <person name="Cannon C."/>
            <person name="Castanera R."/>
            <person name="Culley D."/>
            <person name="Daum C."/>
            <person name="Ezra D."/>
            <person name="Gonzalez J."/>
            <person name="Henrissat B."/>
            <person name="Kuo A."/>
            <person name="Liang C."/>
            <person name="Lipzen A."/>
            <person name="Lutzoni F."/>
            <person name="Magnuson J."/>
            <person name="Mondo S."/>
            <person name="Nolan M."/>
            <person name="Ohm R."/>
            <person name="Pangilinan J."/>
            <person name="Park H.-J."/>
            <person name="Ramirez L."/>
            <person name="Alfaro M."/>
            <person name="Sun H."/>
            <person name="Tritt A."/>
            <person name="Yoshinaga Y."/>
            <person name="Zwiers L.-H."/>
            <person name="Turgeon B."/>
            <person name="Goodwin S."/>
            <person name="Spatafora J."/>
            <person name="Crous P."/>
            <person name="Grigoriev I."/>
        </authorList>
    </citation>
    <scope>NUCLEOTIDE SEQUENCE</scope>
    <source>
        <strain evidence="1">CBS 690.94</strain>
    </source>
</reference>
<dbReference type="AlphaFoldDB" id="A0A9P4PXP5"/>
<dbReference type="EMBL" id="MU001492">
    <property type="protein sequence ID" value="KAF2451213.1"/>
    <property type="molecule type" value="Genomic_DNA"/>
</dbReference>
<organism evidence="1 2">
    <name type="scientific">Karstenula rhodostoma CBS 690.94</name>
    <dbReference type="NCBI Taxonomy" id="1392251"/>
    <lineage>
        <taxon>Eukaryota</taxon>
        <taxon>Fungi</taxon>
        <taxon>Dikarya</taxon>
        <taxon>Ascomycota</taxon>
        <taxon>Pezizomycotina</taxon>
        <taxon>Dothideomycetes</taxon>
        <taxon>Pleosporomycetidae</taxon>
        <taxon>Pleosporales</taxon>
        <taxon>Massarineae</taxon>
        <taxon>Didymosphaeriaceae</taxon>
        <taxon>Karstenula</taxon>
    </lineage>
</organism>